<dbReference type="AlphaFoldDB" id="K9WSV6"/>
<keyword evidence="2" id="KW-1185">Reference proteome</keyword>
<sequence>MRLAGAGVKLPELPDLGKVRLAGAGVKLPELPDSVEVGFAGTGFKFPGLPDSVEVGFAGAGFKFPELSDSGEVEFVGTTVLPELVLSSVGFASGILVLLGELELIAVPPGQRELSGKYSHRIFIPSGDSFISVGEVMDELLDSSIGDLLDWATATLVVRAKVMAVPIRVRDFPFILKLTSRSTDHSAH</sequence>
<organism evidence="1 2">
    <name type="scientific">Cylindrospermum stagnale PCC 7417</name>
    <dbReference type="NCBI Taxonomy" id="56107"/>
    <lineage>
        <taxon>Bacteria</taxon>
        <taxon>Bacillati</taxon>
        <taxon>Cyanobacteriota</taxon>
        <taxon>Cyanophyceae</taxon>
        <taxon>Nostocales</taxon>
        <taxon>Nostocaceae</taxon>
        <taxon>Cylindrospermum</taxon>
    </lineage>
</organism>
<proteinExistence type="predicted"/>
<evidence type="ECO:0000313" key="1">
    <source>
        <dbReference type="EMBL" id="AFZ22582.1"/>
    </source>
</evidence>
<protein>
    <submittedName>
        <fullName evidence="1">Uncharacterized protein</fullName>
    </submittedName>
</protein>
<dbReference type="HOGENOM" id="CLU_1438915_0_0_3"/>
<name>K9WSV6_9NOST</name>
<dbReference type="Proteomes" id="UP000010475">
    <property type="component" value="Chromosome"/>
</dbReference>
<dbReference type="KEGG" id="csg:Cylst_0207"/>
<evidence type="ECO:0000313" key="2">
    <source>
        <dbReference type="Proteomes" id="UP000010475"/>
    </source>
</evidence>
<dbReference type="eggNOG" id="ENOG5030WCK">
    <property type="taxonomic scope" value="Bacteria"/>
</dbReference>
<reference evidence="1 2" key="1">
    <citation type="submission" date="2012-06" db="EMBL/GenBank/DDBJ databases">
        <title>Finished chromosome of genome of Cylindrospermum stagnale PCC 7417.</title>
        <authorList>
            <consortium name="US DOE Joint Genome Institute"/>
            <person name="Gugger M."/>
            <person name="Coursin T."/>
            <person name="Rippka R."/>
            <person name="Tandeau De Marsac N."/>
            <person name="Huntemann M."/>
            <person name="Wei C.-L."/>
            <person name="Han J."/>
            <person name="Detter J.C."/>
            <person name="Han C."/>
            <person name="Tapia R."/>
            <person name="Chen A."/>
            <person name="Kyrpides N."/>
            <person name="Mavromatis K."/>
            <person name="Markowitz V."/>
            <person name="Szeto E."/>
            <person name="Ivanova N."/>
            <person name="Pagani I."/>
            <person name="Pati A."/>
            <person name="Goodwin L."/>
            <person name="Nordberg H.P."/>
            <person name="Cantor M.N."/>
            <person name="Hua S.X."/>
            <person name="Woyke T."/>
            <person name="Kerfeld C.A."/>
        </authorList>
    </citation>
    <scope>NUCLEOTIDE SEQUENCE [LARGE SCALE GENOMIC DNA]</scope>
    <source>
        <strain evidence="1 2">PCC 7417</strain>
    </source>
</reference>
<accession>K9WSV6</accession>
<dbReference type="EMBL" id="CP003642">
    <property type="protein sequence ID" value="AFZ22582.1"/>
    <property type="molecule type" value="Genomic_DNA"/>
</dbReference>
<gene>
    <name evidence="1" type="ORF">Cylst_0207</name>
</gene>